<evidence type="ECO:0000313" key="1">
    <source>
        <dbReference type="EMBL" id="KHF41447.1"/>
    </source>
</evidence>
<keyword evidence="2" id="KW-1185">Reference proteome</keyword>
<dbReference type="InterPro" id="IPR010064">
    <property type="entry name" value="HK97-gp10_tail"/>
</dbReference>
<dbReference type="EMBL" id="JRJU01000003">
    <property type="protein sequence ID" value="KHF41447.1"/>
    <property type="molecule type" value="Genomic_DNA"/>
</dbReference>
<dbReference type="eggNOG" id="ENOG502ZCHP">
    <property type="taxonomic scope" value="Bacteria"/>
</dbReference>
<evidence type="ECO:0000313" key="2">
    <source>
        <dbReference type="Proteomes" id="UP000030832"/>
    </source>
</evidence>
<gene>
    <name evidence="1" type="ORF">LQ50_04275</name>
</gene>
<name>A0A0B0IKQ4_9BACI</name>
<protein>
    <submittedName>
        <fullName evidence="1">HK97 gp10 family phage protein</fullName>
    </submittedName>
</protein>
<dbReference type="RefSeq" id="WP_034626380.1">
    <property type="nucleotide sequence ID" value="NZ_JRJU01000003.1"/>
</dbReference>
<accession>A0A0B0IKQ4</accession>
<organism evidence="1 2">
    <name type="scientific">Halalkalibacter okhensis</name>
    <dbReference type="NCBI Taxonomy" id="333138"/>
    <lineage>
        <taxon>Bacteria</taxon>
        <taxon>Bacillati</taxon>
        <taxon>Bacillota</taxon>
        <taxon>Bacilli</taxon>
        <taxon>Bacillales</taxon>
        <taxon>Bacillaceae</taxon>
        <taxon>Halalkalibacter</taxon>
    </lineage>
</organism>
<sequence length="144" mass="15682">MARATFKMPDDFLEKLSKLNNQFDRIVPEVLQAGTEPVVKKAKSNLAARIGVGTKNPSESTGELIASLETTKPVQDYKGNWNLRVGIPTTKDSKGVSNALKAAVMEYGKAGQPPKPWLKPTKSATRKACVEAMKVALDKEIDKL</sequence>
<dbReference type="AlphaFoldDB" id="A0A0B0IKQ4"/>
<dbReference type="OrthoDB" id="3078321at2"/>
<dbReference type="Pfam" id="PF04883">
    <property type="entry name" value="HK97-gp10_like"/>
    <property type="match status" value="1"/>
</dbReference>
<dbReference type="Proteomes" id="UP000030832">
    <property type="component" value="Unassembled WGS sequence"/>
</dbReference>
<comment type="caution">
    <text evidence="1">The sequence shown here is derived from an EMBL/GenBank/DDBJ whole genome shotgun (WGS) entry which is preliminary data.</text>
</comment>
<reference evidence="1 2" key="1">
    <citation type="submission" date="2014-09" db="EMBL/GenBank/DDBJ databases">
        <title>Genome sequencing and annotation of Bacillus Okhensis strain Kh10-101T.</title>
        <authorList>
            <person name="Prakash J.S."/>
        </authorList>
    </citation>
    <scope>NUCLEOTIDE SEQUENCE [LARGE SCALE GENOMIC DNA]</scope>
    <source>
        <strain evidence="2">Kh10-101T</strain>
    </source>
</reference>
<proteinExistence type="predicted"/>
<dbReference type="STRING" id="333138.LQ50_04275"/>